<geneLocation type="plastid" evidence="6"/>
<dbReference type="InterPro" id="IPR036049">
    <property type="entry name" value="Ribosomal_uL29_sf"/>
</dbReference>
<evidence type="ECO:0000313" key="6">
    <source>
        <dbReference type="EMBL" id="WDA99207.1"/>
    </source>
</evidence>
<dbReference type="SUPFAM" id="SSF46561">
    <property type="entry name" value="Ribosomal protein L29 (L29p)"/>
    <property type="match status" value="1"/>
</dbReference>
<dbReference type="EMBL" id="OP616812">
    <property type="protein sequence ID" value="WDA99207.1"/>
    <property type="molecule type" value="Genomic_DNA"/>
</dbReference>
<evidence type="ECO:0000256" key="3">
    <source>
        <dbReference type="ARBA" id="ARBA00023274"/>
    </source>
</evidence>
<dbReference type="Gene3D" id="1.10.287.310">
    <property type="match status" value="1"/>
</dbReference>
<keyword evidence="2 6" id="KW-0689">Ribosomal protein</keyword>
<gene>
    <name evidence="6" type="primary">rpl29</name>
    <name evidence="6" type="ORF">GRSY_202</name>
</gene>
<keyword evidence="6" id="KW-0934">Plastid</keyword>
<dbReference type="CDD" id="cd00427">
    <property type="entry name" value="Ribosomal_L29_HIP"/>
    <property type="match status" value="1"/>
</dbReference>
<dbReference type="HAMAP" id="MF_00374">
    <property type="entry name" value="Ribosomal_uL29"/>
    <property type="match status" value="1"/>
</dbReference>
<evidence type="ECO:0000256" key="4">
    <source>
        <dbReference type="ARBA" id="ARBA00040028"/>
    </source>
</evidence>
<dbReference type="Pfam" id="PF00831">
    <property type="entry name" value="Ribosomal_L29"/>
    <property type="match status" value="1"/>
</dbReference>
<accession>A0A9Y1I2P8</accession>
<dbReference type="PANTHER" id="PTHR10916:SF0">
    <property type="entry name" value="LARGE RIBOSOMAL SUBUNIT PROTEIN UL29C"/>
    <property type="match status" value="1"/>
</dbReference>
<dbReference type="NCBIfam" id="TIGR00012">
    <property type="entry name" value="L29"/>
    <property type="match status" value="1"/>
</dbReference>
<dbReference type="AlphaFoldDB" id="A0A9Y1I2P8"/>
<name>A0A9Y1I2P8_9RHOD</name>
<comment type="similarity">
    <text evidence="1">Belongs to the universal ribosomal protein uL29 family.</text>
</comment>
<organism evidence="6">
    <name type="scientific">Gronococcus sybilensis</name>
    <dbReference type="NCBI Taxonomy" id="3028029"/>
    <lineage>
        <taxon>Eukaryota</taxon>
        <taxon>Rhodophyta</taxon>
        <taxon>Bangiophyceae</taxon>
        <taxon>Cavernulicolales</taxon>
        <taxon>Cavernulicolaceae</taxon>
        <taxon>Gronococcus</taxon>
    </lineage>
</organism>
<dbReference type="GO" id="GO:0022625">
    <property type="term" value="C:cytosolic large ribosomal subunit"/>
    <property type="evidence" value="ECO:0007669"/>
    <property type="project" value="TreeGrafter"/>
</dbReference>
<dbReference type="InterPro" id="IPR050063">
    <property type="entry name" value="Ribosomal_protein_uL29"/>
</dbReference>
<evidence type="ECO:0000256" key="5">
    <source>
        <dbReference type="ARBA" id="ARBA00042960"/>
    </source>
</evidence>
<keyword evidence="3" id="KW-0687">Ribonucleoprotein</keyword>
<sequence>MTLPKIQEARKLSNEELDEKILLAKKQIFDLRVKKATRQSFKPHLFRHTRRKISQLLSVKSERKNRGKIWH</sequence>
<dbReference type="GO" id="GO:0003735">
    <property type="term" value="F:structural constituent of ribosome"/>
    <property type="evidence" value="ECO:0007669"/>
    <property type="project" value="InterPro"/>
</dbReference>
<dbReference type="InterPro" id="IPR001854">
    <property type="entry name" value="Ribosomal_uL29"/>
</dbReference>
<evidence type="ECO:0000256" key="2">
    <source>
        <dbReference type="ARBA" id="ARBA00022980"/>
    </source>
</evidence>
<dbReference type="PANTHER" id="PTHR10916">
    <property type="entry name" value="60S RIBOSOMAL PROTEIN L35/50S RIBOSOMAL PROTEIN L29"/>
    <property type="match status" value="1"/>
</dbReference>
<evidence type="ECO:0000256" key="1">
    <source>
        <dbReference type="ARBA" id="ARBA00009254"/>
    </source>
</evidence>
<reference evidence="6" key="1">
    <citation type="journal article" date="2023" name="J. Phycol.">
        <title>Revised classification of the Cyanidiophyceae based on plastid genome data with descriptions of the Cavernulicolales ord. nov. and Galdieriales ord. nov. (Rhodophyta).</title>
        <authorList>
            <person name="Park S.I."/>
            <person name="Cho C.H."/>
            <person name="Ciniglia C."/>
            <person name="Huang T.Y."/>
            <person name="Liu S.L."/>
            <person name="Bustamante D.E."/>
            <person name="Calderon M.S."/>
            <person name="Mansilla A."/>
            <person name="McDermott T."/>
            <person name="Andersen R.A."/>
            <person name="Yoon H.S."/>
        </authorList>
    </citation>
    <scope>NUCLEOTIDE SEQUENCE</scope>
</reference>
<protein>
    <recommendedName>
        <fullName evidence="4">Large ribosomal subunit protein uL29c</fullName>
    </recommendedName>
    <alternativeName>
        <fullName evidence="5">50S ribosomal protein L29, chloroplastic</fullName>
    </alternativeName>
</protein>
<dbReference type="GO" id="GO:0006412">
    <property type="term" value="P:translation"/>
    <property type="evidence" value="ECO:0007669"/>
    <property type="project" value="InterPro"/>
</dbReference>
<proteinExistence type="inferred from homology"/>